<evidence type="ECO:0000256" key="2">
    <source>
        <dbReference type="ARBA" id="ARBA00022840"/>
    </source>
</evidence>
<name>A0A2U8DRN7_9CLOT</name>
<evidence type="ECO:0000256" key="5">
    <source>
        <dbReference type="ARBA" id="ARBA00023163"/>
    </source>
</evidence>
<dbReference type="Gene3D" id="3.30.450.40">
    <property type="match status" value="1"/>
</dbReference>
<dbReference type="GO" id="GO:0043565">
    <property type="term" value="F:sequence-specific DNA binding"/>
    <property type="evidence" value="ECO:0007669"/>
    <property type="project" value="InterPro"/>
</dbReference>
<evidence type="ECO:0000259" key="6">
    <source>
        <dbReference type="PROSITE" id="PS50045"/>
    </source>
</evidence>
<dbReference type="RefSeq" id="WP_032079412.1">
    <property type="nucleotide sequence ID" value="NZ_CP020953.1"/>
</dbReference>
<dbReference type="OrthoDB" id="9803970at2"/>
<dbReference type="InterPro" id="IPR025943">
    <property type="entry name" value="Sigma_54_int_dom_ATP-bd_2"/>
</dbReference>
<dbReference type="InterPro" id="IPR029016">
    <property type="entry name" value="GAF-like_dom_sf"/>
</dbReference>
<dbReference type="InterPro" id="IPR003593">
    <property type="entry name" value="AAA+_ATPase"/>
</dbReference>
<dbReference type="PROSITE" id="PS50045">
    <property type="entry name" value="SIGMA54_INTERACT_4"/>
    <property type="match status" value="1"/>
</dbReference>
<protein>
    <submittedName>
        <fullName evidence="7">Sigma-54-dependent Fis family transcriptional regulator</fullName>
    </submittedName>
</protein>
<dbReference type="Gene3D" id="1.10.8.60">
    <property type="match status" value="1"/>
</dbReference>
<reference evidence="8" key="1">
    <citation type="submission" date="2017-04" db="EMBL/GenBank/DDBJ databases">
        <authorList>
            <person name="Song Y."/>
            <person name="Cho B.-K."/>
        </authorList>
    </citation>
    <scope>NUCLEOTIDE SEQUENCE [LARGE SCALE GENOMIC DNA]</scope>
    <source>
        <strain evidence="8">SL1</strain>
    </source>
</reference>
<dbReference type="InterPro" id="IPR000014">
    <property type="entry name" value="PAS"/>
</dbReference>
<dbReference type="Pfam" id="PF02954">
    <property type="entry name" value="HTH_8"/>
    <property type="match status" value="1"/>
</dbReference>
<dbReference type="InterPro" id="IPR003018">
    <property type="entry name" value="GAF"/>
</dbReference>
<dbReference type="InterPro" id="IPR058031">
    <property type="entry name" value="AAA_lid_NorR"/>
</dbReference>
<evidence type="ECO:0000256" key="1">
    <source>
        <dbReference type="ARBA" id="ARBA00022741"/>
    </source>
</evidence>
<dbReference type="InterPro" id="IPR027417">
    <property type="entry name" value="P-loop_NTPase"/>
</dbReference>
<dbReference type="Pfam" id="PF25601">
    <property type="entry name" value="AAA_lid_14"/>
    <property type="match status" value="1"/>
</dbReference>
<dbReference type="SUPFAM" id="SSF46689">
    <property type="entry name" value="Homeodomain-like"/>
    <property type="match status" value="1"/>
</dbReference>
<dbReference type="Gene3D" id="3.40.50.300">
    <property type="entry name" value="P-loop containing nucleotide triphosphate hydrolases"/>
    <property type="match status" value="1"/>
</dbReference>
<dbReference type="Pfam" id="PF00158">
    <property type="entry name" value="Sigma54_activat"/>
    <property type="match status" value="1"/>
</dbReference>
<dbReference type="PANTHER" id="PTHR32071:SF57">
    <property type="entry name" value="C4-DICARBOXYLATE TRANSPORT TRANSCRIPTIONAL REGULATORY PROTEIN DCTD"/>
    <property type="match status" value="1"/>
</dbReference>
<dbReference type="PRINTS" id="PR01590">
    <property type="entry name" value="HTHFIS"/>
</dbReference>
<keyword evidence="5" id="KW-0804">Transcription</keyword>
<proteinExistence type="predicted"/>
<dbReference type="PROSITE" id="PS00688">
    <property type="entry name" value="SIGMA54_INTERACT_3"/>
    <property type="match status" value="1"/>
</dbReference>
<feature type="domain" description="Sigma-54 factor interaction" evidence="6">
    <location>
        <begin position="325"/>
        <end position="555"/>
    </location>
</feature>
<keyword evidence="8" id="KW-1185">Reference proteome</keyword>
<dbReference type="InterPro" id="IPR002078">
    <property type="entry name" value="Sigma_54_int"/>
</dbReference>
<keyword evidence="1" id="KW-0547">Nucleotide-binding</keyword>
<dbReference type="KEGG" id="cdrk:B9W14_13255"/>
<gene>
    <name evidence="7" type="ORF">B9W14_13255</name>
</gene>
<dbReference type="PROSITE" id="PS00675">
    <property type="entry name" value="SIGMA54_INTERACT_1"/>
    <property type="match status" value="1"/>
</dbReference>
<dbReference type="Pfam" id="PF01590">
    <property type="entry name" value="GAF"/>
    <property type="match status" value="1"/>
</dbReference>
<dbReference type="InterPro" id="IPR025944">
    <property type="entry name" value="Sigma_54_int_dom_CS"/>
</dbReference>
<dbReference type="PROSITE" id="PS00676">
    <property type="entry name" value="SIGMA54_INTERACT_2"/>
    <property type="match status" value="1"/>
</dbReference>
<accession>A0A2U8DRN7</accession>
<dbReference type="Gene3D" id="1.10.10.60">
    <property type="entry name" value="Homeodomain-like"/>
    <property type="match status" value="1"/>
</dbReference>
<dbReference type="CDD" id="cd00130">
    <property type="entry name" value="PAS"/>
    <property type="match status" value="1"/>
</dbReference>
<dbReference type="CDD" id="cd00009">
    <property type="entry name" value="AAA"/>
    <property type="match status" value="1"/>
</dbReference>
<evidence type="ECO:0000256" key="4">
    <source>
        <dbReference type="ARBA" id="ARBA00023125"/>
    </source>
</evidence>
<sequence length="629" mass="70773">MIEVNDLKKVIDNSHKRCMNYDIDKKRVFPIRTLSAVELHKALDEDSELIKISIPFMEILYDFLRGSGFALYLTNSEGFILTIVGDEEIIKDMAQIGIVEGADMSEKSTGTNAIGTALYEDCSVQTSGKDHYIEAYHPLTCSAAVIHNEKRKTIGCLNLTGKCKLAHPHTLGLVVAAVKSIENQLKVEKTQNELFNAYQYLNKVMDSINSGIFALNTNGVIKAINKSACTMLCVREEVINKKVYEILNNWREMLREITEGKIYEGKEVTYTCGDKKKIFSLNAYPIKNKIGDIIGIVGIFNDIQDVYNLVNKYTGKNATYTFQDIIGKSEKILELKKEAESISNSPSTVLIQGESGTGKELIAQAIHNSSSRRDKSFVAINCGAIPKSLIESELFGYERGAFTGAKQGGHPGKFELANGGTLFLDEIGEMPLDVQVHFLRILQTSCFYRLGGSKNISVDVRIIAATNENLKGKVEKGTFREDLYYRLSVIPINVPPLRERNGDVEILIQYFLKTKAVKLGKSIPKMKNNIYRKLIDYTWPGNVRELENCIENIVNMNGNTSFDFEDDFSMKKQNNVSQKILEYNMCSLEQWDKIAIKRCIEKCNGNITKAAKILKINRSTIYSKMKKNF</sequence>
<evidence type="ECO:0000313" key="8">
    <source>
        <dbReference type="Proteomes" id="UP000244910"/>
    </source>
</evidence>
<dbReference type="InterPro" id="IPR025662">
    <property type="entry name" value="Sigma_54_int_dom_ATP-bd_1"/>
</dbReference>
<dbReference type="EMBL" id="CP020953">
    <property type="protein sequence ID" value="AWI05427.1"/>
    <property type="molecule type" value="Genomic_DNA"/>
</dbReference>
<dbReference type="InterPro" id="IPR009057">
    <property type="entry name" value="Homeodomain-like_sf"/>
</dbReference>
<keyword evidence="4" id="KW-0238">DNA-binding</keyword>
<dbReference type="FunFam" id="3.40.50.300:FF:000006">
    <property type="entry name" value="DNA-binding transcriptional regulator NtrC"/>
    <property type="match status" value="1"/>
</dbReference>
<dbReference type="Pfam" id="PF13426">
    <property type="entry name" value="PAS_9"/>
    <property type="match status" value="1"/>
</dbReference>
<dbReference type="InterPro" id="IPR002197">
    <property type="entry name" value="HTH_Fis"/>
</dbReference>
<dbReference type="AlphaFoldDB" id="A0A2U8DRN7"/>
<dbReference type="InterPro" id="IPR035965">
    <property type="entry name" value="PAS-like_dom_sf"/>
</dbReference>
<keyword evidence="2" id="KW-0067">ATP-binding</keyword>
<dbReference type="GO" id="GO:0006355">
    <property type="term" value="P:regulation of DNA-templated transcription"/>
    <property type="evidence" value="ECO:0007669"/>
    <property type="project" value="InterPro"/>
</dbReference>
<evidence type="ECO:0000313" key="7">
    <source>
        <dbReference type="EMBL" id="AWI05427.1"/>
    </source>
</evidence>
<evidence type="ECO:0000256" key="3">
    <source>
        <dbReference type="ARBA" id="ARBA00023015"/>
    </source>
</evidence>
<dbReference type="GO" id="GO:0005524">
    <property type="term" value="F:ATP binding"/>
    <property type="evidence" value="ECO:0007669"/>
    <property type="project" value="UniProtKB-KW"/>
</dbReference>
<organism evidence="7 8">
    <name type="scientific">Clostridium drakei</name>
    <dbReference type="NCBI Taxonomy" id="332101"/>
    <lineage>
        <taxon>Bacteria</taxon>
        <taxon>Bacillati</taxon>
        <taxon>Bacillota</taxon>
        <taxon>Clostridia</taxon>
        <taxon>Eubacteriales</taxon>
        <taxon>Clostridiaceae</taxon>
        <taxon>Clostridium</taxon>
    </lineage>
</organism>
<dbReference type="Proteomes" id="UP000244910">
    <property type="component" value="Chromosome"/>
</dbReference>
<dbReference type="Gene3D" id="3.30.450.20">
    <property type="entry name" value="PAS domain"/>
    <property type="match status" value="1"/>
</dbReference>
<dbReference type="SUPFAM" id="SSF52540">
    <property type="entry name" value="P-loop containing nucleoside triphosphate hydrolases"/>
    <property type="match status" value="1"/>
</dbReference>
<dbReference type="SUPFAM" id="SSF55785">
    <property type="entry name" value="PYP-like sensor domain (PAS domain)"/>
    <property type="match status" value="1"/>
</dbReference>
<keyword evidence="3" id="KW-0805">Transcription regulation</keyword>
<dbReference type="SMART" id="SM00382">
    <property type="entry name" value="AAA"/>
    <property type="match status" value="1"/>
</dbReference>
<dbReference type="PANTHER" id="PTHR32071">
    <property type="entry name" value="TRANSCRIPTIONAL REGULATORY PROTEIN"/>
    <property type="match status" value="1"/>
</dbReference>